<dbReference type="AlphaFoldDB" id="A0A1W1V0D7"/>
<gene>
    <name evidence="2" type="ORF">SAMN00790413_03828</name>
</gene>
<evidence type="ECO:0000256" key="1">
    <source>
        <dbReference type="SAM" id="Phobius"/>
    </source>
</evidence>
<feature type="transmembrane region" description="Helical" evidence="1">
    <location>
        <begin position="88"/>
        <end position="110"/>
    </location>
</feature>
<dbReference type="Proteomes" id="UP000192582">
    <property type="component" value="Unassembled WGS sequence"/>
</dbReference>
<dbReference type="STRING" id="695939.SAMN00790413_03828"/>
<organism evidence="2 3">
    <name type="scientific">Deinococcus hopiensis KR-140</name>
    <dbReference type="NCBI Taxonomy" id="695939"/>
    <lineage>
        <taxon>Bacteria</taxon>
        <taxon>Thermotogati</taxon>
        <taxon>Deinococcota</taxon>
        <taxon>Deinococci</taxon>
        <taxon>Deinococcales</taxon>
        <taxon>Deinococcaceae</taxon>
        <taxon>Deinococcus</taxon>
    </lineage>
</organism>
<sequence>MATQRRKTALPLQPRVLPQRPHPARWRWWHTVVAILVGLSTLIVFETPVDVAALAGTTVLDEQNALYFRAGLTGLALIVALGIRGHPWWHTIICLLIACFAVGQIVRAVYTPEVSGIPLALLCAHLAFAGYLFALGMRPSVYERVDDLGEQLEASQAREEEVRLAAHESAMYARGLEHRLKNLGVRIERRPEVPHDEL</sequence>
<evidence type="ECO:0000313" key="2">
    <source>
        <dbReference type="EMBL" id="SMB86491.1"/>
    </source>
</evidence>
<keyword evidence="3" id="KW-1185">Reference proteome</keyword>
<name>A0A1W1V0D7_9DEIO</name>
<keyword evidence="1" id="KW-0812">Transmembrane</keyword>
<dbReference type="EMBL" id="FWWU01000008">
    <property type="protein sequence ID" value="SMB86491.1"/>
    <property type="molecule type" value="Genomic_DNA"/>
</dbReference>
<feature type="transmembrane region" description="Helical" evidence="1">
    <location>
        <begin position="116"/>
        <end position="134"/>
    </location>
</feature>
<accession>A0A1W1V0D7</accession>
<dbReference type="RefSeq" id="WP_139806765.1">
    <property type="nucleotide sequence ID" value="NZ_FWWU01000008.1"/>
</dbReference>
<feature type="transmembrane region" description="Helical" evidence="1">
    <location>
        <begin position="28"/>
        <end position="45"/>
    </location>
</feature>
<proteinExistence type="predicted"/>
<evidence type="ECO:0000313" key="3">
    <source>
        <dbReference type="Proteomes" id="UP000192582"/>
    </source>
</evidence>
<dbReference type="OrthoDB" id="72509at2"/>
<protein>
    <submittedName>
        <fullName evidence="2">Uncharacterized protein</fullName>
    </submittedName>
</protein>
<keyword evidence="1" id="KW-1133">Transmembrane helix</keyword>
<feature type="transmembrane region" description="Helical" evidence="1">
    <location>
        <begin position="65"/>
        <end position="83"/>
    </location>
</feature>
<keyword evidence="1" id="KW-0472">Membrane</keyword>
<reference evidence="2 3" key="1">
    <citation type="submission" date="2017-04" db="EMBL/GenBank/DDBJ databases">
        <authorList>
            <person name="Afonso C.L."/>
            <person name="Miller P.J."/>
            <person name="Scott M.A."/>
            <person name="Spackman E."/>
            <person name="Goraichik I."/>
            <person name="Dimitrov K.M."/>
            <person name="Suarez D.L."/>
            <person name="Swayne D.E."/>
        </authorList>
    </citation>
    <scope>NUCLEOTIDE SEQUENCE [LARGE SCALE GENOMIC DNA]</scope>
    <source>
        <strain evidence="2 3">KR-140</strain>
    </source>
</reference>